<dbReference type="GO" id="GO:0009289">
    <property type="term" value="C:pilus"/>
    <property type="evidence" value="ECO:0007669"/>
    <property type="project" value="InterPro"/>
</dbReference>
<dbReference type="InterPro" id="IPR050263">
    <property type="entry name" value="Bact_Fimbrial_Adh_Pro"/>
</dbReference>
<dbReference type="EMBL" id="CABVQC010000054">
    <property type="protein sequence ID" value="VWC27461.1"/>
    <property type="molecule type" value="Genomic_DNA"/>
</dbReference>
<feature type="signal peptide" evidence="1">
    <location>
        <begin position="1"/>
        <end position="42"/>
    </location>
</feature>
<keyword evidence="1" id="KW-0732">Signal</keyword>
<dbReference type="InterPro" id="IPR008966">
    <property type="entry name" value="Adhesion_dom_sf"/>
</dbReference>
<name>A0A6P2R5P3_9BURK</name>
<protein>
    <submittedName>
        <fullName evidence="2">Fimbrial protein</fullName>
    </submittedName>
</protein>
<feature type="chain" id="PRO_5026772954" evidence="1">
    <location>
        <begin position="43"/>
        <end position="202"/>
    </location>
</feature>
<reference evidence="2 3" key="1">
    <citation type="submission" date="2019-09" db="EMBL/GenBank/DDBJ databases">
        <authorList>
            <person name="Depoorter E."/>
        </authorList>
    </citation>
    <scope>NUCLEOTIDE SEQUENCE [LARGE SCALE GENOMIC DNA]</scope>
    <source>
        <strain evidence="2">LMG 13014</strain>
    </source>
</reference>
<dbReference type="SUPFAM" id="SSF49401">
    <property type="entry name" value="Bacterial adhesins"/>
    <property type="match status" value="1"/>
</dbReference>
<accession>A0A6P2R5P3</accession>
<dbReference type="PANTHER" id="PTHR33420">
    <property type="entry name" value="FIMBRIAL SUBUNIT ELFA-RELATED"/>
    <property type="match status" value="1"/>
</dbReference>
<proteinExistence type="predicted"/>
<dbReference type="PANTHER" id="PTHR33420:SF10">
    <property type="entry name" value="FIMBRIAE MAJOR SUBUNIT"/>
    <property type="match status" value="1"/>
</dbReference>
<evidence type="ECO:0000256" key="1">
    <source>
        <dbReference type="SAM" id="SignalP"/>
    </source>
</evidence>
<dbReference type="Gene3D" id="2.60.40.1090">
    <property type="entry name" value="Fimbrial-type adhesion domain"/>
    <property type="match status" value="1"/>
</dbReference>
<sequence>MRRRSGGHPDRATHINQTKTDTLMKKNLLVLMLAATPALAFAQSSNTIQFQGEVTDQTCSVAVNGNASSPTVLLPTVSTADLATAGGTAGETHFTIGLSGCTAPTTTARAINTVFVGNQVTTNGNLGNTGTATNVALQLLDPVNATTPFNLSGASGYAAPGLSLAVGDTSASHDFAVRYITENGSATAGSVLGSVQYAINYK</sequence>
<dbReference type="AlphaFoldDB" id="A0A6P2R5P3"/>
<dbReference type="InterPro" id="IPR036937">
    <property type="entry name" value="Adhesion_dom_fimbrial_sf"/>
</dbReference>
<evidence type="ECO:0000313" key="3">
    <source>
        <dbReference type="Proteomes" id="UP000494261"/>
    </source>
</evidence>
<gene>
    <name evidence="2" type="ORF">BLA13014_06067</name>
</gene>
<dbReference type="GO" id="GO:0043709">
    <property type="term" value="P:cell adhesion involved in single-species biofilm formation"/>
    <property type="evidence" value="ECO:0007669"/>
    <property type="project" value="TreeGrafter"/>
</dbReference>
<evidence type="ECO:0000313" key="2">
    <source>
        <dbReference type="EMBL" id="VWC27461.1"/>
    </source>
</evidence>
<organism evidence="2 3">
    <name type="scientific">Burkholderia aenigmatica</name>
    <dbReference type="NCBI Taxonomy" id="2015348"/>
    <lineage>
        <taxon>Bacteria</taxon>
        <taxon>Pseudomonadati</taxon>
        <taxon>Pseudomonadota</taxon>
        <taxon>Betaproteobacteria</taxon>
        <taxon>Burkholderiales</taxon>
        <taxon>Burkholderiaceae</taxon>
        <taxon>Burkholderia</taxon>
        <taxon>Burkholderia cepacia complex</taxon>
    </lineage>
</organism>
<dbReference type="Proteomes" id="UP000494261">
    <property type="component" value="Unassembled WGS sequence"/>
</dbReference>